<dbReference type="CDD" id="cd22157">
    <property type="entry name" value="F-box_AtFBW1-like"/>
    <property type="match status" value="1"/>
</dbReference>
<name>A0AAV5DKB3_ELECO</name>
<reference evidence="2" key="2">
    <citation type="submission" date="2021-12" db="EMBL/GenBank/DDBJ databases">
        <title>Resequencing data analysis of finger millet.</title>
        <authorList>
            <person name="Hatakeyama M."/>
            <person name="Aluri S."/>
            <person name="Balachadran M.T."/>
            <person name="Sivarajan S.R."/>
            <person name="Poveda L."/>
            <person name="Shimizu-Inatsugi R."/>
            <person name="Schlapbach R."/>
            <person name="Sreeman S.M."/>
            <person name="Shimizu K.K."/>
        </authorList>
    </citation>
    <scope>NUCLEOTIDE SEQUENCE</scope>
</reference>
<sequence>MPQVHVYLPDDIVTEILVRLPGESVLRARAVSRSWRRITTDPAFIVAHARRRPLELIRRNRVRSARPPDRHPDGDDIAVNTIPVSGHDVAGRPRRLMRYPCSTKRTPGRSPHGLAVVSCDGVLLLKIGHGIYLICNPVTRQWAELPEVHSSSFVLEFGFYRHQPSGEHRLLCRCNNVLRPSIRSHGASACKHRGRGQGRRC</sequence>
<dbReference type="EMBL" id="BQKI01000018">
    <property type="protein sequence ID" value="GJN10762.1"/>
    <property type="molecule type" value="Genomic_DNA"/>
</dbReference>
<accession>A0AAV5DKB3</accession>
<dbReference type="Gene3D" id="1.20.1280.50">
    <property type="match status" value="1"/>
</dbReference>
<dbReference type="PANTHER" id="PTHR31672">
    <property type="entry name" value="BNACNNG10540D PROTEIN"/>
    <property type="match status" value="1"/>
</dbReference>
<dbReference type="InterPro" id="IPR050796">
    <property type="entry name" value="SCF_F-box_component"/>
</dbReference>
<evidence type="ECO:0000313" key="3">
    <source>
        <dbReference type="Proteomes" id="UP001054889"/>
    </source>
</evidence>
<evidence type="ECO:0000313" key="2">
    <source>
        <dbReference type="EMBL" id="GJN10762.1"/>
    </source>
</evidence>
<comment type="caution">
    <text evidence="2">The sequence shown here is derived from an EMBL/GenBank/DDBJ whole genome shotgun (WGS) entry which is preliminary data.</text>
</comment>
<proteinExistence type="predicted"/>
<keyword evidence="3" id="KW-1185">Reference proteome</keyword>
<dbReference type="Pfam" id="PF12937">
    <property type="entry name" value="F-box-like"/>
    <property type="match status" value="1"/>
</dbReference>
<reference evidence="2" key="1">
    <citation type="journal article" date="2018" name="DNA Res.">
        <title>Multiple hybrid de novo genome assembly of finger millet, an orphan allotetraploid crop.</title>
        <authorList>
            <person name="Hatakeyama M."/>
            <person name="Aluri S."/>
            <person name="Balachadran M.T."/>
            <person name="Sivarajan S.R."/>
            <person name="Patrignani A."/>
            <person name="Gruter S."/>
            <person name="Poveda L."/>
            <person name="Shimizu-Inatsugi R."/>
            <person name="Baeten J."/>
            <person name="Francoijs K.J."/>
            <person name="Nataraja K.N."/>
            <person name="Reddy Y.A.N."/>
            <person name="Phadnis S."/>
            <person name="Ravikumar R.L."/>
            <person name="Schlapbach R."/>
            <person name="Sreeman S.M."/>
            <person name="Shimizu K.K."/>
        </authorList>
    </citation>
    <scope>NUCLEOTIDE SEQUENCE</scope>
</reference>
<dbReference type="PANTHER" id="PTHR31672:SF2">
    <property type="entry name" value="F-BOX DOMAIN-CONTAINING PROTEIN"/>
    <property type="match status" value="1"/>
</dbReference>
<dbReference type="AlphaFoldDB" id="A0AAV5DKB3"/>
<dbReference type="SMART" id="SM00256">
    <property type="entry name" value="FBOX"/>
    <property type="match status" value="1"/>
</dbReference>
<gene>
    <name evidence="2" type="primary">ga28884</name>
    <name evidence="2" type="ORF">PR202_ga28884</name>
</gene>
<feature type="domain" description="F-box" evidence="1">
    <location>
        <begin position="8"/>
        <end position="48"/>
    </location>
</feature>
<protein>
    <recommendedName>
        <fullName evidence="1">F-box domain-containing protein</fullName>
    </recommendedName>
</protein>
<evidence type="ECO:0000259" key="1">
    <source>
        <dbReference type="SMART" id="SM00256"/>
    </source>
</evidence>
<dbReference type="InterPro" id="IPR036047">
    <property type="entry name" value="F-box-like_dom_sf"/>
</dbReference>
<dbReference type="SUPFAM" id="SSF81383">
    <property type="entry name" value="F-box domain"/>
    <property type="match status" value="1"/>
</dbReference>
<dbReference type="InterPro" id="IPR001810">
    <property type="entry name" value="F-box_dom"/>
</dbReference>
<dbReference type="Proteomes" id="UP001054889">
    <property type="component" value="Unassembled WGS sequence"/>
</dbReference>
<organism evidence="2 3">
    <name type="scientific">Eleusine coracana subsp. coracana</name>
    <dbReference type="NCBI Taxonomy" id="191504"/>
    <lineage>
        <taxon>Eukaryota</taxon>
        <taxon>Viridiplantae</taxon>
        <taxon>Streptophyta</taxon>
        <taxon>Embryophyta</taxon>
        <taxon>Tracheophyta</taxon>
        <taxon>Spermatophyta</taxon>
        <taxon>Magnoliopsida</taxon>
        <taxon>Liliopsida</taxon>
        <taxon>Poales</taxon>
        <taxon>Poaceae</taxon>
        <taxon>PACMAD clade</taxon>
        <taxon>Chloridoideae</taxon>
        <taxon>Cynodonteae</taxon>
        <taxon>Eleusininae</taxon>
        <taxon>Eleusine</taxon>
    </lineage>
</organism>